<name>A0A5B8UL94_9BACT</name>
<dbReference type="Proteomes" id="UP000321204">
    <property type="component" value="Chromosome"/>
</dbReference>
<dbReference type="AlphaFoldDB" id="A0A5B8UL94"/>
<dbReference type="InterPro" id="IPR051533">
    <property type="entry name" value="WaaL-like"/>
</dbReference>
<dbReference type="Pfam" id="PF04932">
    <property type="entry name" value="Wzy_C"/>
    <property type="match status" value="1"/>
</dbReference>
<keyword evidence="2 5" id="KW-0812">Transmembrane</keyword>
<dbReference type="PANTHER" id="PTHR37422">
    <property type="entry name" value="TEICHURONIC ACID BIOSYNTHESIS PROTEIN TUAE"/>
    <property type="match status" value="1"/>
</dbReference>
<feature type="transmembrane region" description="Helical" evidence="5">
    <location>
        <begin position="238"/>
        <end position="258"/>
    </location>
</feature>
<keyword evidence="8" id="KW-1185">Reference proteome</keyword>
<gene>
    <name evidence="7" type="ORF">FSB75_15975</name>
</gene>
<evidence type="ECO:0000259" key="6">
    <source>
        <dbReference type="Pfam" id="PF04932"/>
    </source>
</evidence>
<evidence type="ECO:0000256" key="1">
    <source>
        <dbReference type="ARBA" id="ARBA00004141"/>
    </source>
</evidence>
<feature type="transmembrane region" description="Helical" evidence="5">
    <location>
        <begin position="368"/>
        <end position="387"/>
    </location>
</feature>
<feature type="transmembrane region" description="Helical" evidence="5">
    <location>
        <begin position="191"/>
        <end position="207"/>
    </location>
</feature>
<dbReference type="EMBL" id="CP042433">
    <property type="protein sequence ID" value="QEC57333.1"/>
    <property type="molecule type" value="Genomic_DNA"/>
</dbReference>
<dbReference type="PANTHER" id="PTHR37422:SF13">
    <property type="entry name" value="LIPOPOLYSACCHARIDE BIOSYNTHESIS PROTEIN PA4999-RELATED"/>
    <property type="match status" value="1"/>
</dbReference>
<feature type="transmembrane region" description="Helical" evidence="5">
    <location>
        <begin position="166"/>
        <end position="184"/>
    </location>
</feature>
<feature type="domain" description="O-antigen ligase-related" evidence="6">
    <location>
        <begin position="196"/>
        <end position="351"/>
    </location>
</feature>
<dbReference type="KEGG" id="fgg:FSB75_15975"/>
<evidence type="ECO:0000256" key="2">
    <source>
        <dbReference type="ARBA" id="ARBA00022692"/>
    </source>
</evidence>
<evidence type="ECO:0000256" key="5">
    <source>
        <dbReference type="SAM" id="Phobius"/>
    </source>
</evidence>
<feature type="transmembrane region" description="Helical" evidence="5">
    <location>
        <begin position="213"/>
        <end position="229"/>
    </location>
</feature>
<dbReference type="OrthoDB" id="1492360at2"/>
<proteinExistence type="predicted"/>
<accession>A0A5B8UL94</accession>
<dbReference type="InterPro" id="IPR007016">
    <property type="entry name" value="O-antigen_ligase-rel_domated"/>
</dbReference>
<protein>
    <recommendedName>
        <fullName evidence="6">O-antigen ligase-related domain-containing protein</fullName>
    </recommendedName>
</protein>
<keyword evidence="3 5" id="KW-1133">Transmembrane helix</keyword>
<comment type="subcellular location">
    <subcellularLocation>
        <location evidence="1">Membrane</location>
        <topology evidence="1">Multi-pass membrane protein</topology>
    </subcellularLocation>
</comment>
<reference evidence="7 8" key="1">
    <citation type="journal article" date="2015" name="Int. J. Syst. Evol. Microbiol.">
        <title>Flavisolibacter ginsenosidimutans sp. nov., with ginsenoside-converting activity isolated from soil used for cultivating ginseng.</title>
        <authorList>
            <person name="Zhao Y."/>
            <person name="Liu Q."/>
            <person name="Kang M.S."/>
            <person name="Jin F."/>
            <person name="Yu H."/>
            <person name="Im W.T."/>
        </authorList>
    </citation>
    <scope>NUCLEOTIDE SEQUENCE [LARGE SCALE GENOMIC DNA]</scope>
    <source>
        <strain evidence="7 8">Gsoil 636</strain>
    </source>
</reference>
<sequence>MRARKNRGIRDWRNNAVFVSVLLMMMAAAVSRGALSVSLILFVGLALLHKNFFVQIKSFAATPFLWSLSLLFFLPFVSGLWSDDLSKWSDVVRIKLPLLFLPLAFAGSWNFSKKQWLFAALFFLALVFSGCVWGLIDYAQNAAQIHEGYLRAKTLRTPLEGDHVRFSWLVSVAVILCLLLAEATQQNAQKVLLLVLCLFFVIYLHVLSARTGIFSLYLFLLVYFLHLLFKMKNRKRSALLFCFLIALPFVAYTVLPTFKARLRYNLYDLSFVQKAQYLPGSSDGARTMSLKAGWQVLRDNPFGAGAGDVMHEADKWYAAAVPNVLPPDKFYPSSEWLMYGAFAGWPGVLIFTLVMLVPFFVKVFEYKIYWIGFHATAAFSFLFDMGLEVQYGGFLYAFLACGLWKALYVRCETLDVRQE</sequence>
<evidence type="ECO:0000313" key="8">
    <source>
        <dbReference type="Proteomes" id="UP000321204"/>
    </source>
</evidence>
<dbReference type="GO" id="GO:0016020">
    <property type="term" value="C:membrane"/>
    <property type="evidence" value="ECO:0007669"/>
    <property type="project" value="UniProtKB-SubCell"/>
</dbReference>
<dbReference type="RefSeq" id="WP_146789534.1">
    <property type="nucleotide sequence ID" value="NZ_BAABIO010000003.1"/>
</dbReference>
<feature type="transmembrane region" description="Helical" evidence="5">
    <location>
        <begin position="116"/>
        <end position="136"/>
    </location>
</feature>
<organism evidence="7 8">
    <name type="scientific">Flavisolibacter ginsenosidimutans</name>
    <dbReference type="NCBI Taxonomy" id="661481"/>
    <lineage>
        <taxon>Bacteria</taxon>
        <taxon>Pseudomonadati</taxon>
        <taxon>Bacteroidota</taxon>
        <taxon>Chitinophagia</taxon>
        <taxon>Chitinophagales</taxon>
        <taxon>Chitinophagaceae</taxon>
        <taxon>Flavisolibacter</taxon>
    </lineage>
</organism>
<feature type="transmembrane region" description="Helical" evidence="5">
    <location>
        <begin position="64"/>
        <end position="82"/>
    </location>
</feature>
<evidence type="ECO:0000313" key="7">
    <source>
        <dbReference type="EMBL" id="QEC57333.1"/>
    </source>
</evidence>
<evidence type="ECO:0000256" key="3">
    <source>
        <dbReference type="ARBA" id="ARBA00022989"/>
    </source>
</evidence>
<feature type="transmembrane region" description="Helical" evidence="5">
    <location>
        <begin position="336"/>
        <end position="361"/>
    </location>
</feature>
<evidence type="ECO:0000256" key="4">
    <source>
        <dbReference type="ARBA" id="ARBA00023136"/>
    </source>
</evidence>
<keyword evidence="4 5" id="KW-0472">Membrane</keyword>
<feature type="transmembrane region" description="Helical" evidence="5">
    <location>
        <begin position="393"/>
        <end position="411"/>
    </location>
</feature>